<proteinExistence type="predicted"/>
<reference evidence="2 3" key="1">
    <citation type="submission" date="2019-05" db="EMBL/GenBank/DDBJ databases">
        <title>Psychrobacillus vulpis sp. nov., a new species isolated from feces of a red fox that inhabits in The Tablas de Daimiel Natural Park, Albacete, Spain.</title>
        <authorList>
            <person name="Rodriguez M."/>
            <person name="Reina J.C."/>
            <person name="Bejar V."/>
            <person name="Llamas I."/>
        </authorList>
    </citation>
    <scope>NUCLEOTIDE SEQUENCE [LARGE SCALE GENOMIC DNA]</scope>
    <source>
        <strain evidence="2 3">NEAU-3TGS17</strain>
    </source>
</reference>
<dbReference type="GO" id="GO:0016887">
    <property type="term" value="F:ATP hydrolysis activity"/>
    <property type="evidence" value="ECO:0007669"/>
    <property type="project" value="InterPro"/>
</dbReference>
<keyword evidence="2" id="KW-0547">Nucleotide-binding</keyword>
<dbReference type="RefSeq" id="WP_142539853.1">
    <property type="nucleotide sequence ID" value="NZ_BMIE01000007.1"/>
</dbReference>
<keyword evidence="3" id="KW-1185">Reference proteome</keyword>
<dbReference type="Pfam" id="PF13304">
    <property type="entry name" value="AAA_21"/>
    <property type="match status" value="1"/>
</dbReference>
<evidence type="ECO:0000313" key="2">
    <source>
        <dbReference type="EMBL" id="TQR11408.1"/>
    </source>
</evidence>
<dbReference type="InterPro" id="IPR051396">
    <property type="entry name" value="Bact_Antivir_Def_Nuclease"/>
</dbReference>
<organism evidence="2 3">
    <name type="scientific">Psychrobacillus lasiicapitis</name>
    <dbReference type="NCBI Taxonomy" id="1636719"/>
    <lineage>
        <taxon>Bacteria</taxon>
        <taxon>Bacillati</taxon>
        <taxon>Bacillota</taxon>
        <taxon>Bacilli</taxon>
        <taxon>Bacillales</taxon>
        <taxon>Bacillaceae</taxon>
        <taxon>Psychrobacillus</taxon>
    </lineage>
</organism>
<evidence type="ECO:0000313" key="3">
    <source>
        <dbReference type="Proteomes" id="UP000317316"/>
    </source>
</evidence>
<dbReference type="InterPro" id="IPR027417">
    <property type="entry name" value="P-loop_NTPase"/>
</dbReference>
<accession>A0A544T1U8</accession>
<protein>
    <submittedName>
        <fullName evidence="2">ATP-binding protein</fullName>
    </submittedName>
</protein>
<dbReference type="GO" id="GO:0005524">
    <property type="term" value="F:ATP binding"/>
    <property type="evidence" value="ECO:0007669"/>
    <property type="project" value="UniProtKB-KW"/>
</dbReference>
<dbReference type="Gene3D" id="3.40.50.300">
    <property type="entry name" value="P-loop containing nucleotide triphosphate hydrolases"/>
    <property type="match status" value="1"/>
</dbReference>
<comment type="caution">
    <text evidence="2">The sequence shown here is derived from an EMBL/GenBank/DDBJ whole genome shotgun (WGS) entry which is preliminary data.</text>
</comment>
<dbReference type="EMBL" id="VDGH01000009">
    <property type="protein sequence ID" value="TQR11408.1"/>
    <property type="molecule type" value="Genomic_DNA"/>
</dbReference>
<gene>
    <name evidence="2" type="ORF">FG382_15800</name>
</gene>
<dbReference type="PANTHER" id="PTHR43581">
    <property type="entry name" value="ATP/GTP PHOSPHATASE"/>
    <property type="match status" value="1"/>
</dbReference>
<dbReference type="AlphaFoldDB" id="A0A544T1U8"/>
<evidence type="ECO:0000259" key="1">
    <source>
        <dbReference type="Pfam" id="PF13304"/>
    </source>
</evidence>
<sequence>MKFRKLPVNSEIEKCENGFFYLLEDNWNDWWEFKTLYQLYYKEDNGEVIYIGGVKIGEIEMESDQRSPNLEEYFTKLDDRFFSIGEDIYYYENLNKLGDELRDNVLENLKDIALDKKLFNKVKNLRVTTRSLLRDKISKLKKLQNLALGNSILTPYNFSFFYHSHETNLSKEFTFYSKPNSHPPTNVQVIIGRNGVGKTYLMNNLLFSIMNKDSKSQIKSNYEKFGYDEKIFENIMYISFSAFDGTDFVKNTKKSKKRPSYSYIGLKAMNSKGNVFNKNTEMLVEELINSMWKCRKIPSKRARLQQALLELNIDPIFNQSDLIEKLKIKEVEFNKQNEDMKKLLKESFYSELRPICKKFSSGHSIVLLTICKLIEELEEKTLVLLDEPESHLHPPLLSTFIRILSDLLVKRNGIGIIATHSPVILQEVPSECVYILDRQGFEINTHRPTIETYGENINTLTKEVFSFELTNSGFHNALIEVANKFNTYEEALAYFDGKLGLEAKAILRNLINIKERDADA</sequence>
<dbReference type="InterPro" id="IPR003959">
    <property type="entry name" value="ATPase_AAA_core"/>
</dbReference>
<feature type="domain" description="ATPase AAA-type core" evidence="1">
    <location>
        <begin position="359"/>
        <end position="425"/>
    </location>
</feature>
<dbReference type="SUPFAM" id="SSF52540">
    <property type="entry name" value="P-loop containing nucleoside triphosphate hydrolases"/>
    <property type="match status" value="1"/>
</dbReference>
<dbReference type="Proteomes" id="UP000317316">
    <property type="component" value="Unassembled WGS sequence"/>
</dbReference>
<keyword evidence="2" id="KW-0067">ATP-binding</keyword>
<dbReference type="PANTHER" id="PTHR43581:SF4">
    <property type="entry name" value="ATP_GTP PHOSPHATASE"/>
    <property type="match status" value="1"/>
</dbReference>
<name>A0A544T1U8_9BACI</name>
<dbReference type="OrthoDB" id="9801813at2"/>